<dbReference type="PATRIC" id="fig|2746.7.peg.2345"/>
<keyword evidence="2" id="KW-0805">Transcription regulation</keyword>
<dbReference type="Pfam" id="PF03466">
    <property type="entry name" value="LysR_substrate"/>
    <property type="match status" value="1"/>
</dbReference>
<dbReference type="SUPFAM" id="SSF53850">
    <property type="entry name" value="Periplasmic binding protein-like II"/>
    <property type="match status" value="1"/>
</dbReference>
<evidence type="ECO:0000259" key="5">
    <source>
        <dbReference type="PROSITE" id="PS50931"/>
    </source>
</evidence>
<dbReference type="PROSITE" id="PS50931">
    <property type="entry name" value="HTH_LYSR"/>
    <property type="match status" value="1"/>
</dbReference>
<accession>A0A1B8P6N1</accession>
<organism evidence="6 7">
    <name type="scientific">Halomonas elongata</name>
    <dbReference type="NCBI Taxonomy" id="2746"/>
    <lineage>
        <taxon>Bacteria</taxon>
        <taxon>Pseudomonadati</taxon>
        <taxon>Pseudomonadota</taxon>
        <taxon>Gammaproteobacteria</taxon>
        <taxon>Oceanospirillales</taxon>
        <taxon>Halomonadaceae</taxon>
        <taxon>Halomonas</taxon>
    </lineage>
</organism>
<evidence type="ECO:0000313" key="6">
    <source>
        <dbReference type="EMBL" id="OBX37907.1"/>
    </source>
</evidence>
<dbReference type="InterPro" id="IPR036388">
    <property type="entry name" value="WH-like_DNA-bd_sf"/>
</dbReference>
<sequence>MERLEDLEAFVGVVEQGGLTAAARWLDRSVQSVSRALATLEDNLGIELVERTTRRSTPSEAGLAFYRRVKPALEEIKEARLEATDSRIAPSGLLRIGAPVLFAPVYLMPVIADFMRRYPEIDVELKLSDRFVNFEEEELDLAVRIGELPDSDLKARRLGSLRRVVFGAPGYFARHGRPRHPDDLQRHACILRTVDRHPNQWTFQINGRTRSVPVSGSFRADTMTAIYSAVTHELGLGFSPLWQIRHLVDAGQVELVLTSYELPPVPVHIVWPSGRSPSPKPDSSRSTCWSNGHKWDWSNPLARRDTVPHRPWFLHRAAAHLPARLTTRGARKTRVVTLTSSRSLARPESRACAGAAWYRTAASGCGTSRNSCVHHCAGCNSAAWTHRRRQPLPYHRCRRLP</sequence>
<dbReference type="Pfam" id="PF00126">
    <property type="entry name" value="HTH_1"/>
    <property type="match status" value="1"/>
</dbReference>
<evidence type="ECO:0000256" key="1">
    <source>
        <dbReference type="ARBA" id="ARBA00009437"/>
    </source>
</evidence>
<evidence type="ECO:0000313" key="7">
    <source>
        <dbReference type="Proteomes" id="UP000092504"/>
    </source>
</evidence>
<protein>
    <submittedName>
        <fullName evidence="6">HTH-type transcriptional regulator DmlR</fullName>
    </submittedName>
</protein>
<keyword evidence="4" id="KW-0804">Transcription</keyword>
<keyword evidence="3" id="KW-0238">DNA-binding</keyword>
<dbReference type="PANTHER" id="PTHR30537:SF5">
    <property type="entry name" value="HTH-TYPE TRANSCRIPTIONAL ACTIVATOR TTDR-RELATED"/>
    <property type="match status" value="1"/>
</dbReference>
<evidence type="ECO:0000256" key="2">
    <source>
        <dbReference type="ARBA" id="ARBA00023015"/>
    </source>
</evidence>
<dbReference type="CDD" id="cd08422">
    <property type="entry name" value="PBP2_CrgA_like"/>
    <property type="match status" value="1"/>
</dbReference>
<gene>
    <name evidence="6" type="primary">dmlR_8</name>
    <name evidence="6" type="ORF">A8U91_02286</name>
</gene>
<dbReference type="EMBL" id="MAJD01000001">
    <property type="protein sequence ID" value="OBX37907.1"/>
    <property type="molecule type" value="Genomic_DNA"/>
</dbReference>
<dbReference type="GO" id="GO:0003677">
    <property type="term" value="F:DNA binding"/>
    <property type="evidence" value="ECO:0007669"/>
    <property type="project" value="UniProtKB-KW"/>
</dbReference>
<reference evidence="6 7" key="1">
    <citation type="submission" date="2016-06" db="EMBL/GenBank/DDBJ databases">
        <title>Genome sequence of halotolerant plant growth promoting strain of Halomonas elongata HEK1 isolated from salterns of Rann of Kutch, Gujarat, India.</title>
        <authorList>
            <person name="Gaba S."/>
            <person name="Singh R.N."/>
            <person name="Abrol S."/>
            <person name="Kaushik R."/>
            <person name="Saxena A.K."/>
        </authorList>
    </citation>
    <scope>NUCLEOTIDE SEQUENCE [LARGE SCALE GENOMIC DNA]</scope>
    <source>
        <strain evidence="6 7">HEK1</strain>
    </source>
</reference>
<dbReference type="Proteomes" id="UP000092504">
    <property type="component" value="Unassembled WGS sequence"/>
</dbReference>
<evidence type="ECO:0000256" key="3">
    <source>
        <dbReference type="ARBA" id="ARBA00023125"/>
    </source>
</evidence>
<proteinExistence type="inferred from homology"/>
<name>A0A1B8P6N1_HALEL</name>
<dbReference type="Gene3D" id="3.40.190.290">
    <property type="match status" value="1"/>
</dbReference>
<feature type="domain" description="HTH lysR-type" evidence="5">
    <location>
        <begin position="1"/>
        <end position="59"/>
    </location>
</feature>
<comment type="similarity">
    <text evidence="1">Belongs to the LysR transcriptional regulatory family.</text>
</comment>
<evidence type="ECO:0000256" key="4">
    <source>
        <dbReference type="ARBA" id="ARBA00023163"/>
    </source>
</evidence>
<dbReference type="GO" id="GO:0003700">
    <property type="term" value="F:DNA-binding transcription factor activity"/>
    <property type="evidence" value="ECO:0007669"/>
    <property type="project" value="InterPro"/>
</dbReference>
<dbReference type="SUPFAM" id="SSF46785">
    <property type="entry name" value="Winged helix' DNA-binding domain"/>
    <property type="match status" value="1"/>
</dbReference>
<dbReference type="InterPro" id="IPR058163">
    <property type="entry name" value="LysR-type_TF_proteobact-type"/>
</dbReference>
<dbReference type="PANTHER" id="PTHR30537">
    <property type="entry name" value="HTH-TYPE TRANSCRIPTIONAL REGULATOR"/>
    <property type="match status" value="1"/>
</dbReference>
<dbReference type="InterPro" id="IPR005119">
    <property type="entry name" value="LysR_subst-bd"/>
</dbReference>
<dbReference type="Gene3D" id="1.10.10.10">
    <property type="entry name" value="Winged helix-like DNA-binding domain superfamily/Winged helix DNA-binding domain"/>
    <property type="match status" value="1"/>
</dbReference>
<comment type="caution">
    <text evidence="6">The sequence shown here is derived from an EMBL/GenBank/DDBJ whole genome shotgun (WGS) entry which is preliminary data.</text>
</comment>
<dbReference type="InterPro" id="IPR036390">
    <property type="entry name" value="WH_DNA-bd_sf"/>
</dbReference>
<dbReference type="InterPro" id="IPR000847">
    <property type="entry name" value="LysR_HTH_N"/>
</dbReference>
<dbReference type="AlphaFoldDB" id="A0A1B8P6N1"/>